<reference evidence="1" key="1">
    <citation type="submission" date="2021-02" db="EMBL/GenBank/DDBJ databases">
        <authorList>
            <person name="Dougan E. K."/>
            <person name="Rhodes N."/>
            <person name="Thang M."/>
            <person name="Chan C."/>
        </authorList>
    </citation>
    <scope>NUCLEOTIDE SEQUENCE</scope>
</reference>
<sequence>MTFSRIHAASKKKTVRGRELPTKTAVWEMVLMPKFRPGITESVAKQVILATHQFVESVVSCSVSSPISQLRRSCLPRSAKHPSLRGTGTTHDGHDRNAVLVVPEPAPNRLVKTCCESDAKSQWQALAMREDPTLTAVME</sequence>
<comment type="caution">
    <text evidence="1">The sequence shown here is derived from an EMBL/GenBank/DDBJ whole genome shotgun (WGS) entry which is preliminary data.</text>
</comment>
<dbReference type="Proteomes" id="UP000654075">
    <property type="component" value="Unassembled WGS sequence"/>
</dbReference>
<evidence type="ECO:0000313" key="1">
    <source>
        <dbReference type="EMBL" id="CAE8600091.1"/>
    </source>
</evidence>
<dbReference type="EMBL" id="CAJNNV010013493">
    <property type="protein sequence ID" value="CAE8601746.1"/>
    <property type="molecule type" value="Genomic_DNA"/>
</dbReference>
<dbReference type="AlphaFoldDB" id="A0A813EHM5"/>
<protein>
    <submittedName>
        <fullName evidence="1">Uncharacterized protein</fullName>
    </submittedName>
</protein>
<dbReference type="EMBL" id="CAJNNV010011802">
    <property type="protein sequence ID" value="CAE8600091.1"/>
    <property type="molecule type" value="Genomic_DNA"/>
</dbReference>
<accession>A0A813EHM5</accession>
<organism evidence="1 3">
    <name type="scientific">Polarella glacialis</name>
    <name type="common">Dinoflagellate</name>
    <dbReference type="NCBI Taxonomy" id="89957"/>
    <lineage>
        <taxon>Eukaryota</taxon>
        <taxon>Sar</taxon>
        <taxon>Alveolata</taxon>
        <taxon>Dinophyceae</taxon>
        <taxon>Suessiales</taxon>
        <taxon>Suessiaceae</taxon>
        <taxon>Polarella</taxon>
    </lineage>
</organism>
<name>A0A813EHM5_POLGL</name>
<evidence type="ECO:0000313" key="3">
    <source>
        <dbReference type="Proteomes" id="UP000654075"/>
    </source>
</evidence>
<keyword evidence="3" id="KW-1185">Reference proteome</keyword>
<evidence type="ECO:0000313" key="2">
    <source>
        <dbReference type="EMBL" id="CAE8601746.1"/>
    </source>
</evidence>
<gene>
    <name evidence="1" type="ORF">PGLA1383_LOCUS18426</name>
    <name evidence="2" type="ORF">PGLA1383_LOCUS20028</name>
</gene>
<proteinExistence type="predicted"/>